<name>A0AAU9SA94_THLAR</name>
<organism evidence="2 3">
    <name type="scientific">Thlaspi arvense</name>
    <name type="common">Field penny-cress</name>
    <dbReference type="NCBI Taxonomy" id="13288"/>
    <lineage>
        <taxon>Eukaryota</taxon>
        <taxon>Viridiplantae</taxon>
        <taxon>Streptophyta</taxon>
        <taxon>Embryophyta</taxon>
        <taxon>Tracheophyta</taxon>
        <taxon>Spermatophyta</taxon>
        <taxon>Magnoliopsida</taxon>
        <taxon>eudicotyledons</taxon>
        <taxon>Gunneridae</taxon>
        <taxon>Pentapetalae</taxon>
        <taxon>rosids</taxon>
        <taxon>malvids</taxon>
        <taxon>Brassicales</taxon>
        <taxon>Brassicaceae</taxon>
        <taxon>Thlaspideae</taxon>
        <taxon>Thlaspi</taxon>
    </lineage>
</organism>
<sequence length="363" mass="42304">MTTASKLMSSSSKRRSLSLPFELVEAILYKVPVESLVRFKSVCKQWYTFFNDKIFIYKHLDLYQERFIGFNQTDPKSTQIFNPETNGILRLPTPDELHSYTFSGVLHSCDGLLLCVCVDRCTHGNDKYRKLVVWNPILSQIKLIEPSSSYNEFDIYGFGYDIVSRDNYKVLRISKEYYKDESSEIEIYEFKSKRWRCVDATLECDMWASVSIYRNMYWLAQKRMGTECSLSLSNDQTVRVLLSSFGGDKLSLLHQDIHMEIDVWVTNKLTDGIVSWSKYYNVIADTLILHSSSHHNVLRTHFIHKTNKIMLWCEELDVKMGDSCTSIYQMGDGYEIKKQVAMTERSKHKYCDVYVPSVVPVPK</sequence>
<protein>
    <recommendedName>
        <fullName evidence="1">F-box domain-containing protein</fullName>
    </recommendedName>
</protein>
<dbReference type="SMART" id="SM00256">
    <property type="entry name" value="FBOX"/>
    <property type="match status" value="1"/>
</dbReference>
<dbReference type="NCBIfam" id="TIGR01640">
    <property type="entry name" value="F_box_assoc_1"/>
    <property type="match status" value="1"/>
</dbReference>
<dbReference type="PANTHER" id="PTHR31672:SF13">
    <property type="entry name" value="F-BOX PROTEIN CPR30-LIKE"/>
    <property type="match status" value="1"/>
</dbReference>
<proteinExistence type="predicted"/>
<dbReference type="InterPro" id="IPR006527">
    <property type="entry name" value="F-box-assoc_dom_typ1"/>
</dbReference>
<dbReference type="InterPro" id="IPR036047">
    <property type="entry name" value="F-box-like_dom_sf"/>
</dbReference>
<feature type="domain" description="F-box" evidence="1">
    <location>
        <begin position="13"/>
        <end position="60"/>
    </location>
</feature>
<dbReference type="Pfam" id="PF00646">
    <property type="entry name" value="F-box"/>
    <property type="match status" value="1"/>
</dbReference>
<dbReference type="InterPro" id="IPR050796">
    <property type="entry name" value="SCF_F-box_component"/>
</dbReference>
<dbReference type="CDD" id="cd22157">
    <property type="entry name" value="F-box_AtFBW1-like"/>
    <property type="match status" value="1"/>
</dbReference>
<dbReference type="Proteomes" id="UP000836841">
    <property type="component" value="Chromosome 4"/>
</dbReference>
<dbReference type="Pfam" id="PF07734">
    <property type="entry name" value="FBA_1"/>
    <property type="match status" value="1"/>
</dbReference>
<accession>A0AAU9SA94</accession>
<dbReference type="Gene3D" id="1.20.1280.50">
    <property type="match status" value="1"/>
</dbReference>
<dbReference type="InterPro" id="IPR001810">
    <property type="entry name" value="F-box_dom"/>
</dbReference>
<evidence type="ECO:0000313" key="2">
    <source>
        <dbReference type="EMBL" id="CAH2061308.1"/>
    </source>
</evidence>
<dbReference type="EMBL" id="OU466860">
    <property type="protein sequence ID" value="CAH2061308.1"/>
    <property type="molecule type" value="Genomic_DNA"/>
</dbReference>
<dbReference type="InterPro" id="IPR011043">
    <property type="entry name" value="Gal_Oxase/kelch_b-propeller"/>
</dbReference>
<reference evidence="2 3" key="1">
    <citation type="submission" date="2022-03" db="EMBL/GenBank/DDBJ databases">
        <authorList>
            <person name="Nunn A."/>
            <person name="Chopra R."/>
            <person name="Nunn A."/>
            <person name="Contreras Garrido A."/>
        </authorList>
    </citation>
    <scope>NUCLEOTIDE SEQUENCE [LARGE SCALE GENOMIC DNA]</scope>
</reference>
<dbReference type="InterPro" id="IPR017451">
    <property type="entry name" value="F-box-assoc_interact_dom"/>
</dbReference>
<dbReference type="AlphaFoldDB" id="A0AAU9SA94"/>
<evidence type="ECO:0000313" key="3">
    <source>
        <dbReference type="Proteomes" id="UP000836841"/>
    </source>
</evidence>
<evidence type="ECO:0000259" key="1">
    <source>
        <dbReference type="PROSITE" id="PS50181"/>
    </source>
</evidence>
<dbReference type="SUPFAM" id="SSF50965">
    <property type="entry name" value="Galactose oxidase, central domain"/>
    <property type="match status" value="1"/>
</dbReference>
<keyword evidence="3" id="KW-1185">Reference proteome</keyword>
<dbReference type="PANTHER" id="PTHR31672">
    <property type="entry name" value="BNACNNG10540D PROTEIN"/>
    <property type="match status" value="1"/>
</dbReference>
<dbReference type="PROSITE" id="PS50181">
    <property type="entry name" value="FBOX"/>
    <property type="match status" value="1"/>
</dbReference>
<gene>
    <name evidence="2" type="ORF">TAV2_LOCUS14951</name>
</gene>
<dbReference type="SUPFAM" id="SSF81383">
    <property type="entry name" value="F-box domain"/>
    <property type="match status" value="1"/>
</dbReference>